<dbReference type="RefSeq" id="WP_116303662.1">
    <property type="nucleotide sequence ID" value="NZ_NFZV01000026.1"/>
</dbReference>
<evidence type="ECO:0000259" key="1">
    <source>
        <dbReference type="PROSITE" id="PS51832"/>
    </source>
</evidence>
<reference evidence="3" key="1">
    <citation type="submission" date="2017-05" db="EMBL/GenBank/DDBJ databases">
        <authorList>
            <person name="Sharma S."/>
            <person name="Sidhu C."/>
            <person name="Pinnaka A.K."/>
        </authorList>
    </citation>
    <scope>NUCLEOTIDE SEQUENCE [LARGE SCALE GENOMIC DNA]</scope>
    <source>
        <strain evidence="3">AK93</strain>
    </source>
</reference>
<dbReference type="Gene3D" id="1.10.3210.10">
    <property type="entry name" value="Hypothetical protein af1432"/>
    <property type="match status" value="1"/>
</dbReference>
<dbReference type="Pfam" id="PF13487">
    <property type="entry name" value="HD_5"/>
    <property type="match status" value="1"/>
</dbReference>
<dbReference type="InterPro" id="IPR037522">
    <property type="entry name" value="HD_GYP_dom"/>
</dbReference>
<keyword evidence="3" id="KW-1185">Reference proteome</keyword>
<dbReference type="AlphaFoldDB" id="A0A3E0WIL9"/>
<proteinExistence type="predicted"/>
<accession>A0A3E0WIL9</accession>
<gene>
    <name evidence="2" type="ORF">CAL65_18645</name>
</gene>
<dbReference type="GO" id="GO:0008081">
    <property type="term" value="F:phosphoric diester hydrolase activity"/>
    <property type="evidence" value="ECO:0007669"/>
    <property type="project" value="UniProtKB-ARBA"/>
</dbReference>
<dbReference type="InterPro" id="IPR003607">
    <property type="entry name" value="HD/PDEase_dom"/>
</dbReference>
<dbReference type="PROSITE" id="PS51832">
    <property type="entry name" value="HD_GYP"/>
    <property type="match status" value="1"/>
</dbReference>
<organism evidence="2 3">
    <name type="scientific">Alkalilimnicola ehrlichii</name>
    <dbReference type="NCBI Taxonomy" id="351052"/>
    <lineage>
        <taxon>Bacteria</taxon>
        <taxon>Pseudomonadati</taxon>
        <taxon>Pseudomonadota</taxon>
        <taxon>Gammaproteobacteria</taxon>
        <taxon>Chromatiales</taxon>
        <taxon>Ectothiorhodospiraceae</taxon>
        <taxon>Alkalilimnicola</taxon>
    </lineage>
</organism>
<sequence>MARIPVLTTDFVEGEPLPWAVYDENGRMLLQRGAKISALQFEILHKRGLYRDPDADKRGGYRGRKVADTMPPFERLDALIKRVSLVFDAVHAATPGVDLGERVLRLVDELQELYDDHSDAMLGAVHLAHKHDYTVGHPTHCAILCEMMARSLEYDIKRRQSLLAAAFTQNVAMLNLQETLQKQSKPLSQQQREVLTLHPERAVALLRKGGVKDEVWLTTVAQHHERISGDGYPAGLRGEGAISETARILAMADRYAALVSSRAYRRALPARESLKQLYLGQESDWGVKLTQRFIHEMGVYPPGSFVVLVNGEIGVVTHRGNEALRPVVSSFLAPTGAPFPRPFRRDTLMGEFRIRSGYVPKASETVNPNLLWAA</sequence>
<dbReference type="CDD" id="cd00077">
    <property type="entry name" value="HDc"/>
    <property type="match status" value="1"/>
</dbReference>
<dbReference type="EMBL" id="NFZW01000025">
    <property type="protein sequence ID" value="RFA32822.1"/>
    <property type="molecule type" value="Genomic_DNA"/>
</dbReference>
<evidence type="ECO:0000313" key="2">
    <source>
        <dbReference type="EMBL" id="RFA32822.1"/>
    </source>
</evidence>
<dbReference type="SUPFAM" id="SSF109604">
    <property type="entry name" value="HD-domain/PDEase-like"/>
    <property type="match status" value="1"/>
</dbReference>
<protein>
    <recommendedName>
        <fullName evidence="1">HD-GYP domain-containing protein</fullName>
    </recommendedName>
</protein>
<dbReference type="PANTHER" id="PTHR43155:SF2">
    <property type="entry name" value="CYCLIC DI-GMP PHOSPHODIESTERASE PA4108"/>
    <property type="match status" value="1"/>
</dbReference>
<dbReference type="OrthoDB" id="9802066at2"/>
<comment type="caution">
    <text evidence="2">The sequence shown here is derived from an EMBL/GenBank/DDBJ whole genome shotgun (WGS) entry which is preliminary data.</text>
</comment>
<name>A0A3E0WIL9_9GAMM</name>
<dbReference type="PANTHER" id="PTHR43155">
    <property type="entry name" value="CYCLIC DI-GMP PHOSPHODIESTERASE PA4108-RELATED"/>
    <property type="match status" value="1"/>
</dbReference>
<dbReference type="Proteomes" id="UP000256763">
    <property type="component" value="Unassembled WGS sequence"/>
</dbReference>
<evidence type="ECO:0000313" key="3">
    <source>
        <dbReference type="Proteomes" id="UP000256763"/>
    </source>
</evidence>
<feature type="domain" description="HD-GYP" evidence="1">
    <location>
        <begin position="113"/>
        <end position="309"/>
    </location>
</feature>